<sequence length="1142" mass="125439">MDAVAILTLIGLVIGIIAGVVQVLDFLEKQREKKRSLANQTPSPQIAQVPSAPPEVGRTPKSIASSHQDWGEAVDTSAFYGRTEELAKLAQWIVRDRCRLVALLGMGGIGKTSVSIKLAQQIQDEFKFVIWRSLRNAPPVEDILKDLIKVLSNQQETQLPDTLNELVARLIDYLRQSRCLLVLDNAESILQGGNRAGEYQQGYEGYGELFRRIGGTVHQSCLVLTSRENPKDIASAAGDALPVRYMQLIGLKLTEGEELFHALKVSGSEAQEQELIDFYKGSPLALKIVSTTIQELFDGDIAQFLQSKVVVFSDIRDLLDQQFNRLSDLEREVMYWLAINREAVSLSELREDIVSLESPPKLMEAIQSLVRRSLIEKCTALFTLQPVVMEYLTDRLIEQVCDEIKTGKIEVFNRYTLIKATAKDYIRETQVRLILKPIAERIPVGAHGCAPLQQMLSKLREQFSRKPGYAGGNILNLLCYLQTDLNGLDFSNLRIWQAYLQGMTLQHVNFAHSNLSKSVFTQAFDRIVSVAFSPDGKLLATGDVVGQVRIWQVVDGQQLLTFQGHSNWVSSIAFSPDGQLLAVTGHSDSTIQLWEASTGKCVQILPGHTGWVSSVAFSQDGQTLASGSSDLTVRLWSFSTGQCLRILQGHTDRVWSVAFSRDGQTLVSGSNDQTVRLWEVSTGQCLRILQGHTDQVRSVVFSPNGQTVASGSADQTVKLWEVSTGHCLKTLEENTNGTRTIAFSPDGRILASGNYDQTVKLWEVSTGQCLRILQGHTDRVWSVAFSPDGRILASGSDDQTVRLWEVNTGQGLRILQGHANKIGSVAFSCDNQWLATGSGDKAVRLWVANTGQCSKTLQGHHKAVTSVAFSPNSQTLASSGDNTVRLWDVTTGHCLHVLQGHGSWWVQCVAFSPDGQTLASGSGDQTVRLWEVTTGQGLRVLQGHDSEVRCVAFSPDSQLLASGSRDGMVRLWKVSTGQCLNTLQGHNDWVQSVAFSQDGQTLASSSNDQTVRLWEVSTGQCLKTLQRQTRWGESPAFSPDGQLFAGGSNDATVGLWEVSTGKCLQTLRGHTDKIWSVAFSRDGQTLISGSQDETVKIWNVKTGECLKTLRAARPYEGMNITGVTGLTEAQKTMLKTLGAVES</sequence>
<evidence type="ECO:0000256" key="3">
    <source>
        <dbReference type="PROSITE-ProRule" id="PRU00221"/>
    </source>
</evidence>
<reference evidence="8 9" key="1">
    <citation type="submission" date="2012-06" db="EMBL/GenBank/DDBJ databases">
        <title>Finished chromosome of genome of Microcoleus sp. PCC 7113.</title>
        <authorList>
            <consortium name="US DOE Joint Genome Institute"/>
            <person name="Gugger M."/>
            <person name="Coursin T."/>
            <person name="Rippka R."/>
            <person name="Tandeau De Marsac N."/>
            <person name="Huntemann M."/>
            <person name="Wei C.-L."/>
            <person name="Han J."/>
            <person name="Detter J.C."/>
            <person name="Han C."/>
            <person name="Tapia R."/>
            <person name="Chen A."/>
            <person name="Kyrpides N."/>
            <person name="Mavromatis K."/>
            <person name="Markowitz V."/>
            <person name="Szeto E."/>
            <person name="Ivanova N."/>
            <person name="Pagani I."/>
            <person name="Pati A."/>
            <person name="Goodwin L."/>
            <person name="Nordberg H.P."/>
            <person name="Cantor M.N."/>
            <person name="Hua S.X."/>
            <person name="Woyke T."/>
            <person name="Kerfeld C.A."/>
        </authorList>
    </citation>
    <scope>NUCLEOTIDE SEQUENCE [LARGE SCALE GENOMIC DNA]</scope>
    <source>
        <strain evidence="8 9">PCC 7113</strain>
    </source>
</reference>
<dbReference type="InterPro" id="IPR036322">
    <property type="entry name" value="WD40_repeat_dom_sf"/>
</dbReference>
<keyword evidence="5" id="KW-0812">Transmembrane</keyword>
<dbReference type="EMBL" id="CP003630">
    <property type="protein sequence ID" value="AFZ17987.1"/>
    <property type="molecule type" value="Genomic_DNA"/>
</dbReference>
<proteinExistence type="predicted"/>
<dbReference type="PATRIC" id="fig|1173027.3.peg.2370"/>
<feature type="repeat" description="WD" evidence="3">
    <location>
        <begin position="1036"/>
        <end position="1066"/>
    </location>
</feature>
<dbReference type="Pfam" id="PF23414">
    <property type="entry name" value="Beta-prop_EML_2"/>
    <property type="match status" value="1"/>
</dbReference>
<feature type="repeat" description="WD" evidence="3">
    <location>
        <begin position="906"/>
        <end position="940"/>
    </location>
</feature>
<feature type="repeat" description="WD" evidence="3">
    <location>
        <begin position="983"/>
        <end position="1024"/>
    </location>
</feature>
<dbReference type="STRING" id="1173027.Mic7113_2172"/>
<evidence type="ECO:0000256" key="5">
    <source>
        <dbReference type="SAM" id="Phobius"/>
    </source>
</evidence>
<feature type="repeat" description="WD" evidence="3">
    <location>
        <begin position="731"/>
        <end position="772"/>
    </location>
</feature>
<dbReference type="InterPro" id="IPR019775">
    <property type="entry name" value="WD40_repeat_CS"/>
</dbReference>
<keyword evidence="2" id="KW-0677">Repeat</keyword>
<dbReference type="InterPro" id="IPR027417">
    <property type="entry name" value="P-loop_NTPase"/>
</dbReference>
<dbReference type="InterPro" id="IPR015943">
    <property type="entry name" value="WD40/YVTN_repeat-like_dom_sf"/>
</dbReference>
<keyword evidence="1 3" id="KW-0853">WD repeat</keyword>
<gene>
    <name evidence="8" type="ORF">Mic7113_2172</name>
</gene>
<evidence type="ECO:0000256" key="2">
    <source>
        <dbReference type="ARBA" id="ARBA00022737"/>
    </source>
</evidence>
<dbReference type="PANTHER" id="PTHR19848">
    <property type="entry name" value="WD40 REPEAT PROTEIN"/>
    <property type="match status" value="1"/>
</dbReference>
<feature type="repeat" description="WD" evidence="3">
    <location>
        <begin position="773"/>
        <end position="814"/>
    </location>
</feature>
<dbReference type="Pfam" id="PF00931">
    <property type="entry name" value="NB-ARC"/>
    <property type="match status" value="1"/>
</dbReference>
<evidence type="ECO:0000256" key="1">
    <source>
        <dbReference type="ARBA" id="ARBA00022574"/>
    </source>
</evidence>
<feature type="repeat" description="WD" evidence="3">
    <location>
        <begin position="520"/>
        <end position="561"/>
    </location>
</feature>
<feature type="transmembrane region" description="Helical" evidence="5">
    <location>
        <begin position="6"/>
        <end position="27"/>
    </location>
</feature>
<name>K9WEN6_9CYAN</name>
<feature type="compositionally biased region" description="Polar residues" evidence="4">
    <location>
        <begin position="37"/>
        <end position="48"/>
    </location>
</feature>
<dbReference type="RefSeq" id="WP_015182139.1">
    <property type="nucleotide sequence ID" value="NC_019738.1"/>
</dbReference>
<keyword evidence="9" id="KW-1185">Reference proteome</keyword>
<feature type="repeat" description="WD" evidence="3">
    <location>
        <begin position="857"/>
        <end position="897"/>
    </location>
</feature>
<feature type="repeat" description="WD" evidence="3">
    <location>
        <begin position="647"/>
        <end position="688"/>
    </location>
</feature>
<dbReference type="PROSITE" id="PS00678">
    <property type="entry name" value="WD_REPEATS_1"/>
    <property type="match status" value="9"/>
</dbReference>
<dbReference type="CDD" id="cd00200">
    <property type="entry name" value="WD40"/>
    <property type="match status" value="2"/>
</dbReference>
<protein>
    <submittedName>
        <fullName evidence="8">WD40 repeat-containing protein</fullName>
    </submittedName>
</protein>
<dbReference type="OrthoDB" id="567898at2"/>
<dbReference type="eggNOG" id="COG3903">
    <property type="taxonomic scope" value="Bacteria"/>
</dbReference>
<dbReference type="GO" id="GO:0043531">
    <property type="term" value="F:ADP binding"/>
    <property type="evidence" value="ECO:0007669"/>
    <property type="project" value="InterPro"/>
</dbReference>
<keyword evidence="5" id="KW-0472">Membrane</keyword>
<dbReference type="KEGG" id="mic:Mic7113_2172"/>
<feature type="repeat" description="WD" evidence="3">
    <location>
        <begin position="689"/>
        <end position="730"/>
    </location>
</feature>
<organism evidence="8 9">
    <name type="scientific">Allocoleopsis franciscana PCC 7113</name>
    <dbReference type="NCBI Taxonomy" id="1173027"/>
    <lineage>
        <taxon>Bacteria</taxon>
        <taxon>Bacillati</taxon>
        <taxon>Cyanobacteriota</taxon>
        <taxon>Cyanophyceae</taxon>
        <taxon>Coleofasciculales</taxon>
        <taxon>Coleofasciculaceae</taxon>
        <taxon>Allocoleopsis</taxon>
        <taxon>Allocoleopsis franciscana</taxon>
    </lineage>
</organism>
<feature type="repeat" description="WD" evidence="3">
    <location>
        <begin position="562"/>
        <end position="604"/>
    </location>
</feature>
<evidence type="ECO:0000259" key="7">
    <source>
        <dbReference type="Pfam" id="PF23414"/>
    </source>
</evidence>
<dbReference type="PROSITE" id="PS50294">
    <property type="entry name" value="WD_REPEATS_REGION"/>
    <property type="match status" value="13"/>
</dbReference>
<dbReference type="InterPro" id="IPR001680">
    <property type="entry name" value="WD40_rpt"/>
</dbReference>
<dbReference type="PRINTS" id="PR00320">
    <property type="entry name" value="GPROTEINBRPT"/>
</dbReference>
<dbReference type="SUPFAM" id="SSF50978">
    <property type="entry name" value="WD40 repeat-like"/>
    <property type="match status" value="2"/>
</dbReference>
<accession>K9WEN6</accession>
<dbReference type="PANTHER" id="PTHR19848:SF8">
    <property type="entry name" value="F-BOX AND WD REPEAT DOMAIN CONTAINING 7"/>
    <property type="match status" value="1"/>
</dbReference>
<dbReference type="PROSITE" id="PS50082">
    <property type="entry name" value="WD_REPEATS_2"/>
    <property type="match status" value="14"/>
</dbReference>
<feature type="repeat" description="WD" evidence="3">
    <location>
        <begin position="605"/>
        <end position="646"/>
    </location>
</feature>
<evidence type="ECO:0000313" key="8">
    <source>
        <dbReference type="EMBL" id="AFZ17987.1"/>
    </source>
</evidence>
<feature type="domain" description="NB-ARC" evidence="6">
    <location>
        <begin position="84"/>
        <end position="185"/>
    </location>
</feature>
<dbReference type="SMART" id="SM00320">
    <property type="entry name" value="WD40"/>
    <property type="match status" value="14"/>
</dbReference>
<dbReference type="InterPro" id="IPR002182">
    <property type="entry name" value="NB-ARC"/>
</dbReference>
<evidence type="ECO:0000259" key="6">
    <source>
        <dbReference type="Pfam" id="PF00931"/>
    </source>
</evidence>
<dbReference type="PRINTS" id="PR00364">
    <property type="entry name" value="DISEASERSIST"/>
</dbReference>
<dbReference type="AlphaFoldDB" id="K9WEN6"/>
<dbReference type="HOGENOM" id="CLU_005071_2_0_3"/>
<keyword evidence="5" id="KW-1133">Transmembrane helix</keyword>
<feature type="repeat" description="WD" evidence="3">
    <location>
        <begin position="1067"/>
        <end position="1108"/>
    </location>
</feature>
<dbReference type="Gene3D" id="3.40.50.300">
    <property type="entry name" value="P-loop containing nucleotide triphosphate hydrolases"/>
    <property type="match status" value="1"/>
</dbReference>
<dbReference type="Gene3D" id="2.130.10.10">
    <property type="entry name" value="YVTN repeat-like/Quinoprotein amine dehydrogenase"/>
    <property type="match status" value="7"/>
</dbReference>
<dbReference type="SUPFAM" id="SSF52540">
    <property type="entry name" value="P-loop containing nucleoside triphosphate hydrolases"/>
    <property type="match status" value="1"/>
</dbReference>
<dbReference type="eggNOG" id="COG2319">
    <property type="taxonomic scope" value="Bacteria"/>
</dbReference>
<dbReference type="InterPro" id="IPR020472">
    <property type="entry name" value="WD40_PAC1"/>
</dbReference>
<feature type="repeat" description="WD" evidence="3">
    <location>
        <begin position="815"/>
        <end position="856"/>
    </location>
</feature>
<feature type="region of interest" description="Disordered" evidence="4">
    <location>
        <begin position="35"/>
        <end position="69"/>
    </location>
</feature>
<evidence type="ECO:0000313" key="9">
    <source>
        <dbReference type="Proteomes" id="UP000010471"/>
    </source>
</evidence>
<evidence type="ECO:0000256" key="4">
    <source>
        <dbReference type="SAM" id="MobiDB-lite"/>
    </source>
</evidence>
<feature type="domain" description="EML-like second beta-propeller" evidence="7">
    <location>
        <begin position="654"/>
        <end position="811"/>
    </location>
</feature>
<feature type="repeat" description="WD" evidence="3">
    <location>
        <begin position="941"/>
        <end position="982"/>
    </location>
</feature>
<dbReference type="Proteomes" id="UP000010471">
    <property type="component" value="Chromosome"/>
</dbReference>
<dbReference type="InterPro" id="IPR055442">
    <property type="entry name" value="Beta-prop_EML-like_2nd"/>
</dbReference>
<dbReference type="Pfam" id="PF00400">
    <property type="entry name" value="WD40"/>
    <property type="match status" value="10"/>
</dbReference>
<dbReference type="SUPFAM" id="SSF141571">
    <property type="entry name" value="Pentapeptide repeat-like"/>
    <property type="match status" value="1"/>
</dbReference>